<dbReference type="CDD" id="cd11427">
    <property type="entry name" value="bHLH_TS_NeuroD"/>
    <property type="match status" value="1"/>
</dbReference>
<dbReference type="Gene3D" id="4.10.280.10">
    <property type="entry name" value="Helix-loop-helix DNA-binding domain"/>
    <property type="match status" value="1"/>
</dbReference>
<keyword evidence="3" id="KW-1185">Reference proteome</keyword>
<dbReference type="GO" id="GO:0045944">
    <property type="term" value="P:positive regulation of transcription by RNA polymerase II"/>
    <property type="evidence" value="ECO:0007669"/>
    <property type="project" value="TreeGrafter"/>
</dbReference>
<dbReference type="InterPro" id="IPR036638">
    <property type="entry name" value="HLH_DNA-bd_sf"/>
</dbReference>
<dbReference type="EMBL" id="JAPWTK010000131">
    <property type="protein sequence ID" value="KAJ8948717.1"/>
    <property type="molecule type" value="Genomic_DNA"/>
</dbReference>
<dbReference type="Pfam" id="PF00010">
    <property type="entry name" value="HLH"/>
    <property type="match status" value="1"/>
</dbReference>
<feature type="domain" description="BHLH" evidence="1">
    <location>
        <begin position="21"/>
        <end position="80"/>
    </location>
</feature>
<dbReference type="GO" id="GO:0046983">
    <property type="term" value="F:protein dimerization activity"/>
    <property type="evidence" value="ECO:0007669"/>
    <property type="project" value="InterPro"/>
</dbReference>
<dbReference type="GO" id="GO:0005634">
    <property type="term" value="C:nucleus"/>
    <property type="evidence" value="ECO:0007669"/>
    <property type="project" value="TreeGrafter"/>
</dbReference>
<dbReference type="InterPro" id="IPR011598">
    <property type="entry name" value="bHLH_dom"/>
</dbReference>
<dbReference type="GO" id="GO:0070888">
    <property type="term" value="F:E-box binding"/>
    <property type="evidence" value="ECO:0007669"/>
    <property type="project" value="TreeGrafter"/>
</dbReference>
<protein>
    <recommendedName>
        <fullName evidence="1">BHLH domain-containing protein</fullName>
    </recommendedName>
</protein>
<comment type="caution">
    <text evidence="2">The sequence shown here is derived from an EMBL/GenBank/DDBJ whole genome shotgun (WGS) entry which is preliminary data.</text>
</comment>
<dbReference type="Proteomes" id="UP001162162">
    <property type="component" value="Unassembled WGS sequence"/>
</dbReference>
<accession>A0AAV8YAT5</accession>
<dbReference type="GO" id="GO:0007423">
    <property type="term" value="P:sensory organ development"/>
    <property type="evidence" value="ECO:0007669"/>
    <property type="project" value="TreeGrafter"/>
</dbReference>
<organism evidence="2 3">
    <name type="scientific">Aromia moschata</name>
    <dbReference type="NCBI Taxonomy" id="1265417"/>
    <lineage>
        <taxon>Eukaryota</taxon>
        <taxon>Metazoa</taxon>
        <taxon>Ecdysozoa</taxon>
        <taxon>Arthropoda</taxon>
        <taxon>Hexapoda</taxon>
        <taxon>Insecta</taxon>
        <taxon>Pterygota</taxon>
        <taxon>Neoptera</taxon>
        <taxon>Endopterygota</taxon>
        <taxon>Coleoptera</taxon>
        <taxon>Polyphaga</taxon>
        <taxon>Cucujiformia</taxon>
        <taxon>Chrysomeloidea</taxon>
        <taxon>Cerambycidae</taxon>
        <taxon>Cerambycinae</taxon>
        <taxon>Callichromatini</taxon>
        <taxon>Aromia</taxon>
    </lineage>
</organism>
<dbReference type="AlphaFoldDB" id="A0AAV8YAT5"/>
<dbReference type="GO" id="GO:0000981">
    <property type="term" value="F:DNA-binding transcription factor activity, RNA polymerase II-specific"/>
    <property type="evidence" value="ECO:0007669"/>
    <property type="project" value="TreeGrafter"/>
</dbReference>
<dbReference type="PROSITE" id="PS50888">
    <property type="entry name" value="BHLH"/>
    <property type="match status" value="1"/>
</dbReference>
<proteinExistence type="predicted"/>
<dbReference type="SMART" id="SM00353">
    <property type="entry name" value="HLH"/>
    <property type="match status" value="1"/>
</dbReference>
<reference evidence="2" key="1">
    <citation type="journal article" date="2023" name="Insect Mol. Biol.">
        <title>Genome sequencing provides insights into the evolution of gene families encoding plant cell wall-degrading enzymes in longhorned beetles.</title>
        <authorList>
            <person name="Shin N.R."/>
            <person name="Okamura Y."/>
            <person name="Kirsch R."/>
            <person name="Pauchet Y."/>
        </authorList>
    </citation>
    <scope>NUCLEOTIDE SEQUENCE</scope>
    <source>
        <strain evidence="2">AMC_N1</strain>
    </source>
</reference>
<dbReference type="PANTHER" id="PTHR19290">
    <property type="entry name" value="BASIC HELIX-LOOP-HELIX PROTEIN NEUROGENIN-RELATED"/>
    <property type="match status" value="1"/>
</dbReference>
<dbReference type="PANTHER" id="PTHR19290:SF134">
    <property type="entry name" value="NEUROGENIC DIFFERENTIATION FACTOR 1"/>
    <property type="match status" value="1"/>
</dbReference>
<evidence type="ECO:0000313" key="3">
    <source>
        <dbReference type="Proteomes" id="UP001162162"/>
    </source>
</evidence>
<dbReference type="SUPFAM" id="SSF47459">
    <property type="entry name" value="HLH, helix-loop-helix DNA-binding domain"/>
    <property type="match status" value="1"/>
</dbReference>
<dbReference type="InterPro" id="IPR050359">
    <property type="entry name" value="bHLH_transcription_factors"/>
</dbReference>
<sequence length="211" mass="25027">MESGEKPDRRDQRARVYKVKLRRSKANARERNRMHGLNAALDRLRSRMPIQLTHSDLNASPQKLSKIETLRLARNYIVAMTQTLQEGRPMEMTRFIKILSRELSQTTANLLSGTLMGNISMNQTVPYRNCLIGDPDNCPYEYEDVGKYHQQNFYEENYGQFWQNYKMCDVPYKYNSNRNFHGFRYWEPNNNSFTLNDHCIYGNSNYQYSFC</sequence>
<dbReference type="GO" id="GO:0061564">
    <property type="term" value="P:axon development"/>
    <property type="evidence" value="ECO:0007669"/>
    <property type="project" value="TreeGrafter"/>
</dbReference>
<gene>
    <name evidence="2" type="ORF">NQ318_017885</name>
</gene>
<evidence type="ECO:0000313" key="2">
    <source>
        <dbReference type="EMBL" id="KAJ8948717.1"/>
    </source>
</evidence>
<evidence type="ECO:0000259" key="1">
    <source>
        <dbReference type="PROSITE" id="PS50888"/>
    </source>
</evidence>
<name>A0AAV8YAT5_9CUCU</name>